<dbReference type="AlphaFoldDB" id="A0A836KQ61"/>
<reference evidence="2 3" key="1">
    <citation type="submission" date="2021-02" db="EMBL/GenBank/DDBJ databases">
        <title>Leishmania (Mundinia) enrietti genome sequencing and assembly.</title>
        <authorList>
            <person name="Almutairi H."/>
            <person name="Gatherer D."/>
        </authorList>
    </citation>
    <scope>NUCLEOTIDE SEQUENCE [LARGE SCALE GENOMIC DNA]</scope>
    <source>
        <strain evidence="2">CUR178</strain>
    </source>
</reference>
<comment type="caution">
    <text evidence="2">The sequence shown here is derived from an EMBL/GenBank/DDBJ whole genome shotgun (WGS) entry which is preliminary data.</text>
</comment>
<gene>
    <name evidence="2" type="ORF">CUR178_06758</name>
</gene>
<evidence type="ECO:0000256" key="1">
    <source>
        <dbReference type="SAM" id="MobiDB-lite"/>
    </source>
</evidence>
<name>A0A836KQ61_LEIEN</name>
<dbReference type="RefSeq" id="XP_067694411.1">
    <property type="nucleotide sequence ID" value="XM_067838417.1"/>
</dbReference>
<proteinExistence type="predicted"/>
<protein>
    <submittedName>
        <fullName evidence="2">Uncharacterized protein</fullName>
    </submittedName>
</protein>
<dbReference type="EMBL" id="JAFHKP010000015">
    <property type="protein sequence ID" value="KAG5482721.1"/>
    <property type="molecule type" value="Genomic_DNA"/>
</dbReference>
<dbReference type="Proteomes" id="UP000674179">
    <property type="component" value="Chromosome 15"/>
</dbReference>
<sequence>MAPLMVPLIISGAAPGPSAVLLLEWCGGGHRGQRHFYRRRKRPEDDVDKRREASAGHGLVAA</sequence>
<feature type="compositionally biased region" description="Basic residues" evidence="1">
    <location>
        <begin position="31"/>
        <end position="41"/>
    </location>
</feature>
<organism evidence="2 3">
    <name type="scientific">Leishmania enriettii</name>
    <dbReference type="NCBI Taxonomy" id="5663"/>
    <lineage>
        <taxon>Eukaryota</taxon>
        <taxon>Discoba</taxon>
        <taxon>Euglenozoa</taxon>
        <taxon>Kinetoplastea</taxon>
        <taxon>Metakinetoplastina</taxon>
        <taxon>Trypanosomatida</taxon>
        <taxon>Trypanosomatidae</taxon>
        <taxon>Leishmaniinae</taxon>
        <taxon>Leishmania</taxon>
    </lineage>
</organism>
<dbReference type="KEGG" id="lenr:94173927"/>
<keyword evidence="3" id="KW-1185">Reference proteome</keyword>
<feature type="compositionally biased region" description="Basic and acidic residues" evidence="1">
    <location>
        <begin position="42"/>
        <end position="54"/>
    </location>
</feature>
<evidence type="ECO:0000313" key="3">
    <source>
        <dbReference type="Proteomes" id="UP000674179"/>
    </source>
</evidence>
<dbReference type="GeneID" id="94173927"/>
<evidence type="ECO:0000313" key="2">
    <source>
        <dbReference type="EMBL" id="KAG5482721.1"/>
    </source>
</evidence>
<feature type="region of interest" description="Disordered" evidence="1">
    <location>
        <begin position="30"/>
        <end position="62"/>
    </location>
</feature>
<accession>A0A836KQ61</accession>